<dbReference type="EMBL" id="LANI01000035">
    <property type="protein sequence ID" value="KKJ75297.1"/>
    <property type="molecule type" value="Genomic_DNA"/>
</dbReference>
<dbReference type="AlphaFoldDB" id="A0A0M2R088"/>
<dbReference type="InterPro" id="IPR022385">
    <property type="entry name" value="Rhs_assc_core"/>
</dbReference>
<evidence type="ECO:0000313" key="1">
    <source>
        <dbReference type="EMBL" id="KKJ75297.1"/>
    </source>
</evidence>
<gene>
    <name evidence="1" type="ORF">WH95_19350</name>
</gene>
<dbReference type="InterPro" id="IPR050708">
    <property type="entry name" value="T6SS_VgrG/RHS"/>
</dbReference>
<sequence>MQNDAQEISYILWDSLFTPKKLVDSSGAVVWDAALRPYGGEESILGSAVMNLRMPGQYVDEETGRGSGSSLTHPLYYNYNRDYDPATGRYTQVDPIG</sequence>
<dbReference type="Proteomes" id="UP000034491">
    <property type="component" value="Unassembled WGS sequence"/>
</dbReference>
<proteinExistence type="predicted"/>
<reference evidence="1 2" key="1">
    <citation type="submission" date="2015-03" db="EMBL/GenBank/DDBJ databases">
        <title>Genome sequence of Kiloniella sp. P1-1, isolated from the gut microflora of Pacific white shrimp, Penaeus vannamei.</title>
        <authorList>
            <person name="Shao Z."/>
            <person name="Wang L."/>
            <person name="Li X."/>
        </authorList>
    </citation>
    <scope>NUCLEOTIDE SEQUENCE [LARGE SCALE GENOMIC DNA]</scope>
    <source>
        <strain evidence="1 2">P1-1</strain>
    </source>
</reference>
<feature type="non-terminal residue" evidence="1">
    <location>
        <position position="97"/>
    </location>
</feature>
<evidence type="ECO:0008006" key="3">
    <source>
        <dbReference type="Google" id="ProtNLM"/>
    </source>
</evidence>
<evidence type="ECO:0000313" key="2">
    <source>
        <dbReference type="Proteomes" id="UP000034491"/>
    </source>
</evidence>
<accession>A0A0M2R088</accession>
<keyword evidence="2" id="KW-1185">Reference proteome</keyword>
<dbReference type="OrthoDB" id="7876417at2"/>
<dbReference type="NCBIfam" id="TIGR03696">
    <property type="entry name" value="Rhs_assc_core"/>
    <property type="match status" value="1"/>
</dbReference>
<dbReference type="PANTHER" id="PTHR32305">
    <property type="match status" value="1"/>
</dbReference>
<comment type="caution">
    <text evidence="1">The sequence shown here is derived from an EMBL/GenBank/DDBJ whole genome shotgun (WGS) entry which is preliminary data.</text>
</comment>
<dbReference type="PANTHER" id="PTHR32305:SF15">
    <property type="entry name" value="PROTEIN RHSA-RELATED"/>
    <property type="match status" value="1"/>
</dbReference>
<dbReference type="Gene3D" id="2.180.10.10">
    <property type="entry name" value="RHS repeat-associated core"/>
    <property type="match status" value="1"/>
</dbReference>
<name>A0A0M2R088_9PROT</name>
<dbReference type="RefSeq" id="WP_046510058.1">
    <property type="nucleotide sequence ID" value="NZ_LANI01000035.1"/>
</dbReference>
<dbReference type="STRING" id="1549748.WH95_19350"/>
<organism evidence="1 2">
    <name type="scientific">Kiloniella litopenaei</name>
    <dbReference type="NCBI Taxonomy" id="1549748"/>
    <lineage>
        <taxon>Bacteria</taxon>
        <taxon>Pseudomonadati</taxon>
        <taxon>Pseudomonadota</taxon>
        <taxon>Alphaproteobacteria</taxon>
        <taxon>Rhodospirillales</taxon>
        <taxon>Kiloniellaceae</taxon>
        <taxon>Kiloniella</taxon>
    </lineage>
</organism>
<protein>
    <recommendedName>
        <fullName evidence="3">RHS repeat-associated core domain-containing protein</fullName>
    </recommendedName>
</protein>